<reference evidence="5" key="1">
    <citation type="journal article" date="2017" name="PLoS ONE">
        <title>The Agassiz's desert tortoise genome provides a resource for the conservation of a threatened species.</title>
        <authorList>
            <person name="Tollis M."/>
            <person name="DeNardo D.F."/>
            <person name="Cornelius J.A."/>
            <person name="Dolby G.A."/>
            <person name="Edwards T."/>
            <person name="Henen B.T."/>
            <person name="Karl A.E."/>
            <person name="Murphy R.W."/>
            <person name="Kusumi K."/>
        </authorList>
    </citation>
    <scope>NUCLEOTIDE SEQUENCE [LARGE SCALE GENOMIC DNA]</scope>
</reference>
<protein>
    <recommendedName>
        <fullName evidence="3">Bromo domain-containing protein</fullName>
    </recommendedName>
</protein>
<dbReference type="Gene3D" id="1.20.920.10">
    <property type="entry name" value="Bromodomain-like"/>
    <property type="match status" value="1"/>
</dbReference>
<keyword evidence="5" id="KW-1185">Reference proteome</keyword>
<dbReference type="SUPFAM" id="SSF47370">
    <property type="entry name" value="Bromodomain"/>
    <property type="match status" value="1"/>
</dbReference>
<dbReference type="InterPro" id="IPR038028">
    <property type="entry name" value="BPTF"/>
</dbReference>
<accession>A0A452I6Z5</accession>
<dbReference type="PANTHER" id="PTHR45975:SF2">
    <property type="entry name" value="NUCLEOSOME-REMODELING FACTOR SUBUNIT BPTF"/>
    <property type="match status" value="1"/>
</dbReference>
<dbReference type="Ensembl" id="ENSGAGT00000026609.1">
    <property type="protein sequence ID" value="ENSGAGP00000023361.1"/>
    <property type="gene ID" value="ENSGAGG00000017123.1"/>
</dbReference>
<proteinExistence type="predicted"/>
<sequence>MAWPFLEPVDPNDAPDYYGVIKEPMDLATMEERILKRYYKKVTEFVADMTKIFDNCRYYNPSDSPFYQCAEVLESFFVQKLKGFKASRSHNNKLQSTAS</sequence>
<keyword evidence="1 2" id="KW-0103">Bromodomain</keyword>
<dbReference type="PROSITE" id="PS50014">
    <property type="entry name" value="BROMODOMAIN_2"/>
    <property type="match status" value="1"/>
</dbReference>
<organism evidence="4 5">
    <name type="scientific">Gopherus agassizii</name>
    <name type="common">Agassiz's desert tortoise</name>
    <dbReference type="NCBI Taxonomy" id="38772"/>
    <lineage>
        <taxon>Eukaryota</taxon>
        <taxon>Metazoa</taxon>
        <taxon>Chordata</taxon>
        <taxon>Craniata</taxon>
        <taxon>Vertebrata</taxon>
        <taxon>Euteleostomi</taxon>
        <taxon>Archelosauria</taxon>
        <taxon>Testudinata</taxon>
        <taxon>Testudines</taxon>
        <taxon>Cryptodira</taxon>
        <taxon>Durocryptodira</taxon>
        <taxon>Testudinoidea</taxon>
        <taxon>Testudinidae</taxon>
        <taxon>Gopherus</taxon>
    </lineage>
</organism>
<dbReference type="GO" id="GO:0006357">
    <property type="term" value="P:regulation of transcription by RNA polymerase II"/>
    <property type="evidence" value="ECO:0007669"/>
    <property type="project" value="InterPro"/>
</dbReference>
<reference evidence="4" key="3">
    <citation type="submission" date="2025-09" db="UniProtKB">
        <authorList>
            <consortium name="Ensembl"/>
        </authorList>
    </citation>
    <scope>IDENTIFICATION</scope>
</reference>
<dbReference type="AlphaFoldDB" id="A0A452I6Z5"/>
<reference evidence="4" key="2">
    <citation type="submission" date="2025-08" db="UniProtKB">
        <authorList>
            <consortium name="Ensembl"/>
        </authorList>
    </citation>
    <scope>IDENTIFICATION</scope>
</reference>
<dbReference type="InterPro" id="IPR036427">
    <property type="entry name" value="Bromodomain-like_sf"/>
</dbReference>
<dbReference type="GO" id="GO:0016589">
    <property type="term" value="C:NURF complex"/>
    <property type="evidence" value="ECO:0007669"/>
    <property type="project" value="InterPro"/>
</dbReference>
<dbReference type="PANTHER" id="PTHR45975">
    <property type="entry name" value="NUCLEOSOME-REMODELING FACTOR SUBUNIT BPTF"/>
    <property type="match status" value="1"/>
</dbReference>
<feature type="domain" description="Bromo" evidence="3">
    <location>
        <begin position="1"/>
        <end position="67"/>
    </location>
</feature>
<evidence type="ECO:0000313" key="4">
    <source>
        <dbReference type="Ensembl" id="ENSGAGP00000023361.1"/>
    </source>
</evidence>
<dbReference type="CDD" id="cd05509">
    <property type="entry name" value="Bromo_gcn5_like"/>
    <property type="match status" value="1"/>
</dbReference>
<evidence type="ECO:0000256" key="1">
    <source>
        <dbReference type="ARBA" id="ARBA00023117"/>
    </source>
</evidence>
<dbReference type="SMART" id="SM00297">
    <property type="entry name" value="BROMO"/>
    <property type="match status" value="1"/>
</dbReference>
<evidence type="ECO:0000256" key="2">
    <source>
        <dbReference type="PROSITE-ProRule" id="PRU00035"/>
    </source>
</evidence>
<dbReference type="Proteomes" id="UP000291020">
    <property type="component" value="Unassembled WGS sequence"/>
</dbReference>
<dbReference type="InterPro" id="IPR001487">
    <property type="entry name" value="Bromodomain"/>
</dbReference>
<dbReference type="PROSITE" id="PS00633">
    <property type="entry name" value="BROMODOMAIN_1"/>
    <property type="match status" value="1"/>
</dbReference>
<evidence type="ECO:0000313" key="5">
    <source>
        <dbReference type="Proteomes" id="UP000291020"/>
    </source>
</evidence>
<dbReference type="Pfam" id="PF00439">
    <property type="entry name" value="Bromodomain"/>
    <property type="match status" value="1"/>
</dbReference>
<dbReference type="PRINTS" id="PR00503">
    <property type="entry name" value="BROMODOMAIN"/>
</dbReference>
<dbReference type="GO" id="GO:0000978">
    <property type="term" value="F:RNA polymerase II cis-regulatory region sequence-specific DNA binding"/>
    <property type="evidence" value="ECO:0007669"/>
    <property type="project" value="TreeGrafter"/>
</dbReference>
<name>A0A452I6Z5_9SAUR</name>
<evidence type="ECO:0000259" key="3">
    <source>
        <dbReference type="PROSITE" id="PS50014"/>
    </source>
</evidence>
<dbReference type="InterPro" id="IPR018359">
    <property type="entry name" value="Bromodomain_CS"/>
</dbReference>